<evidence type="ECO:0008006" key="3">
    <source>
        <dbReference type="Google" id="ProtNLM"/>
    </source>
</evidence>
<organism evidence="1 2">
    <name type="scientific">Erythroxylum novogranatense</name>
    <dbReference type="NCBI Taxonomy" id="1862640"/>
    <lineage>
        <taxon>Eukaryota</taxon>
        <taxon>Viridiplantae</taxon>
        <taxon>Streptophyta</taxon>
        <taxon>Embryophyta</taxon>
        <taxon>Tracheophyta</taxon>
        <taxon>Spermatophyta</taxon>
        <taxon>Magnoliopsida</taxon>
        <taxon>eudicotyledons</taxon>
        <taxon>Gunneridae</taxon>
        <taxon>Pentapetalae</taxon>
        <taxon>rosids</taxon>
        <taxon>fabids</taxon>
        <taxon>Malpighiales</taxon>
        <taxon>Erythroxylaceae</taxon>
        <taxon>Erythroxylum</taxon>
    </lineage>
</organism>
<protein>
    <recommendedName>
        <fullName evidence="3">Agenet domain-containing protein</fullName>
    </recommendedName>
</protein>
<sequence>MYEEYGGATVLSPQHYAKFLHEAVDNLLMAAIATDATGIRPRKRLCRLKDDVFVDDKEPMKEVCMDTSNCNGSLRGVEPIASLAVDEWHERLMVRALITKKDKNKVKLQKERLMCPKSILASRIVVLDHFGVQVPGMNIIRPTCPLDMGKESGLIDIGTAVHVWWCDAWWEGIVVQKESEDKFLVYFPG</sequence>
<gene>
    <name evidence="1" type="ORF">K2173_018791</name>
</gene>
<accession>A0AAV8T365</accession>
<name>A0AAV8T365_9ROSI</name>
<proteinExistence type="predicted"/>
<evidence type="ECO:0000313" key="2">
    <source>
        <dbReference type="Proteomes" id="UP001159364"/>
    </source>
</evidence>
<comment type="caution">
    <text evidence="1">The sequence shown here is derived from an EMBL/GenBank/DDBJ whole genome shotgun (WGS) entry which is preliminary data.</text>
</comment>
<reference evidence="1 2" key="1">
    <citation type="submission" date="2021-09" db="EMBL/GenBank/DDBJ databases">
        <title>Genomic insights and catalytic innovation underlie evolution of tropane alkaloids biosynthesis.</title>
        <authorList>
            <person name="Wang Y.-J."/>
            <person name="Tian T."/>
            <person name="Huang J.-P."/>
            <person name="Huang S.-X."/>
        </authorList>
    </citation>
    <scope>NUCLEOTIDE SEQUENCE [LARGE SCALE GENOMIC DNA]</scope>
    <source>
        <strain evidence="1">KIB-2018</strain>
        <tissue evidence="1">Leaf</tissue>
    </source>
</reference>
<evidence type="ECO:0000313" key="1">
    <source>
        <dbReference type="EMBL" id="KAJ8760764.1"/>
    </source>
</evidence>
<keyword evidence="2" id="KW-1185">Reference proteome</keyword>
<dbReference type="Proteomes" id="UP001159364">
    <property type="component" value="Linkage Group LG07"/>
</dbReference>
<dbReference type="AlphaFoldDB" id="A0AAV8T365"/>
<dbReference type="EMBL" id="JAIWQS010000007">
    <property type="protein sequence ID" value="KAJ8760764.1"/>
    <property type="molecule type" value="Genomic_DNA"/>
</dbReference>